<evidence type="ECO:0008006" key="10">
    <source>
        <dbReference type="Google" id="ProtNLM"/>
    </source>
</evidence>
<dbReference type="PRINTS" id="PR01488">
    <property type="entry name" value="RTXTOXINA"/>
</dbReference>
<sequence length="696" mass="73049">MGKVGWTVRAVNVESGVFSPDYLDTLEQLVLTAARDWGQYLYSDHGVSFEIELNITDLPNATLATAGTSFVNTGNHNGAYQVAQPLTLFELNSGVDLNGASRDIVINFDAQALANAYIEADLTTRSSTVPSYQFDLYSIVLHELAHGLGILSFRDGADKISGLFGTTFDALIDHSSGAAPTFAGTHAQRLNGGNPIQLVAGNASHIDILHGSAESQILNSVSLLSESIRPGQRLHISALELAILQDLGARVQASTSGDDYIVGFNRLEIENVELPDDPEALSASFQSILEGRDDLVGETGNDTLIGLGGNDHILGGRGHDVLIGGAGSDELDGGDGIDVAHYASAPAKVHLDLRLSRGTFGDARGDTFIAIENILGTDFDDYIYGDNAKNKIEGGDGTDRLRGHNGNDTLIGGAGADDLHGGSGRDWADYANASTSVSINLRTGKGLTGEAKGDTFTSIENLTGSVFHDLLIGSKVSNRIIGGAGNDTVVGGVGGDFLDGGSGVDLASYATADTRVNLDLRSGKGSAGEASRDTFVSIENITGSAFNDYVYGDDKNNLIRGGQGDDRLRGHNGMDTLLGGEGHDDLYGGSGADTFVFDTALDAETNVDSIRRYSPGYDRIALDRTIFVELEVGGLQDINFTANATGLAQDLSDRIVFNTTTGALLYDPDGTASLGAIHFATVSTGIDISPLDIWVF</sequence>
<dbReference type="AlphaFoldDB" id="A0A366WTG3"/>
<dbReference type="GO" id="GO:0005576">
    <property type="term" value="C:extracellular region"/>
    <property type="evidence" value="ECO:0007669"/>
    <property type="project" value="UniProtKB-SubCell"/>
</dbReference>
<reference evidence="8 9" key="1">
    <citation type="submission" date="2018-07" db="EMBL/GenBank/DDBJ databases">
        <title>Modular assembly of carbohydrate-degrading microbial communities in the ocean.</title>
        <authorList>
            <person name="Enke T.N."/>
            <person name="Datta M.S."/>
            <person name="Schwartzman J.A."/>
            <person name="Cermak N."/>
            <person name="Schmitz D.A."/>
            <person name="Barrere J."/>
            <person name="Cordero O.X."/>
        </authorList>
    </citation>
    <scope>NUCLEOTIDE SEQUENCE [LARGE SCALE GENOMIC DNA]</scope>
    <source>
        <strain evidence="8 9">C3M10</strain>
    </source>
</reference>
<accession>A0A366WTG3</accession>
<evidence type="ECO:0000256" key="3">
    <source>
        <dbReference type="ARBA" id="ARBA00022525"/>
    </source>
</evidence>
<keyword evidence="6" id="KW-0843">Virulence</keyword>
<evidence type="ECO:0000313" key="9">
    <source>
        <dbReference type="Proteomes" id="UP000252706"/>
    </source>
</evidence>
<evidence type="ECO:0000256" key="6">
    <source>
        <dbReference type="ARBA" id="ARBA00023026"/>
    </source>
</evidence>
<protein>
    <recommendedName>
        <fullName evidence="10">Peptidase M10 serralysin C-terminal domain-containing protein</fullName>
    </recommendedName>
</protein>
<evidence type="ECO:0000256" key="1">
    <source>
        <dbReference type="ARBA" id="ARBA00004370"/>
    </source>
</evidence>
<dbReference type="OrthoDB" id="5242885at2"/>
<evidence type="ECO:0000256" key="7">
    <source>
        <dbReference type="ARBA" id="ARBA00023136"/>
    </source>
</evidence>
<comment type="subcellular location">
    <subcellularLocation>
        <location evidence="1">Membrane</location>
    </subcellularLocation>
    <subcellularLocation>
        <location evidence="2">Secreted</location>
    </subcellularLocation>
</comment>
<evidence type="ECO:0000256" key="2">
    <source>
        <dbReference type="ARBA" id="ARBA00004613"/>
    </source>
</evidence>
<comment type="caution">
    <text evidence="8">The sequence shown here is derived from an EMBL/GenBank/DDBJ whole genome shotgun (WGS) entry which is preliminary data.</text>
</comment>
<proteinExistence type="predicted"/>
<name>A0A366WTG3_9RHOB</name>
<dbReference type="GO" id="GO:0016020">
    <property type="term" value="C:membrane"/>
    <property type="evidence" value="ECO:0007669"/>
    <property type="project" value="UniProtKB-SubCell"/>
</dbReference>
<dbReference type="Gene3D" id="2.150.10.10">
    <property type="entry name" value="Serralysin-like metalloprotease, C-terminal"/>
    <property type="match status" value="3"/>
</dbReference>
<keyword evidence="5" id="KW-0677">Repeat</keyword>
<dbReference type="InterPro" id="IPR050557">
    <property type="entry name" value="RTX_toxin/Mannuronan_C5-epim"/>
</dbReference>
<dbReference type="GO" id="GO:0005509">
    <property type="term" value="F:calcium ion binding"/>
    <property type="evidence" value="ECO:0007669"/>
    <property type="project" value="InterPro"/>
</dbReference>
<dbReference type="SUPFAM" id="SSF51120">
    <property type="entry name" value="beta-Roll"/>
    <property type="match status" value="4"/>
</dbReference>
<dbReference type="GO" id="GO:0090729">
    <property type="term" value="F:toxin activity"/>
    <property type="evidence" value="ECO:0007669"/>
    <property type="project" value="UniProtKB-KW"/>
</dbReference>
<organism evidence="8 9">
    <name type="scientific">Phaeobacter gallaeciensis</name>
    <dbReference type="NCBI Taxonomy" id="60890"/>
    <lineage>
        <taxon>Bacteria</taxon>
        <taxon>Pseudomonadati</taxon>
        <taxon>Pseudomonadota</taxon>
        <taxon>Alphaproteobacteria</taxon>
        <taxon>Rhodobacterales</taxon>
        <taxon>Roseobacteraceae</taxon>
        <taxon>Phaeobacter</taxon>
    </lineage>
</organism>
<evidence type="ECO:0000313" key="8">
    <source>
        <dbReference type="EMBL" id="RBW52437.1"/>
    </source>
</evidence>
<dbReference type="InterPro" id="IPR018511">
    <property type="entry name" value="Hemolysin-typ_Ca-bd_CS"/>
</dbReference>
<dbReference type="Proteomes" id="UP000252706">
    <property type="component" value="Unassembled WGS sequence"/>
</dbReference>
<dbReference type="InterPro" id="IPR001343">
    <property type="entry name" value="Hemolysn_Ca-bd"/>
</dbReference>
<dbReference type="RefSeq" id="WP_113824692.1">
    <property type="nucleotide sequence ID" value="NZ_QOCE01000039.1"/>
</dbReference>
<gene>
    <name evidence="8" type="ORF">DS909_17095</name>
</gene>
<keyword evidence="3" id="KW-0964">Secreted</keyword>
<dbReference type="PANTHER" id="PTHR38340:SF1">
    <property type="entry name" value="S-LAYER PROTEIN"/>
    <property type="match status" value="1"/>
</dbReference>
<dbReference type="InterPro" id="IPR003995">
    <property type="entry name" value="RTX_toxin_determinant-A"/>
</dbReference>
<dbReference type="PANTHER" id="PTHR38340">
    <property type="entry name" value="S-LAYER PROTEIN"/>
    <property type="match status" value="1"/>
</dbReference>
<evidence type="ECO:0000256" key="4">
    <source>
        <dbReference type="ARBA" id="ARBA00022656"/>
    </source>
</evidence>
<evidence type="ECO:0000256" key="5">
    <source>
        <dbReference type="ARBA" id="ARBA00022737"/>
    </source>
</evidence>
<dbReference type="EMBL" id="QOCE01000039">
    <property type="protein sequence ID" value="RBW52437.1"/>
    <property type="molecule type" value="Genomic_DNA"/>
</dbReference>
<dbReference type="PRINTS" id="PR00313">
    <property type="entry name" value="CABNDNGRPT"/>
</dbReference>
<dbReference type="PROSITE" id="PS00330">
    <property type="entry name" value="HEMOLYSIN_CALCIUM"/>
    <property type="match status" value="7"/>
</dbReference>
<keyword evidence="4" id="KW-0800">Toxin</keyword>
<keyword evidence="7" id="KW-0472">Membrane</keyword>
<dbReference type="Pfam" id="PF00353">
    <property type="entry name" value="HemolysinCabind"/>
    <property type="match status" value="4"/>
</dbReference>
<dbReference type="InterPro" id="IPR011049">
    <property type="entry name" value="Serralysin-like_metalloprot_C"/>
</dbReference>